<proteinExistence type="predicted"/>
<evidence type="ECO:0000313" key="4">
    <source>
        <dbReference type="Proteomes" id="UP001479436"/>
    </source>
</evidence>
<sequence length="318" mass="34208">MYFSSIKLLFSLSSASVIAGVSFAERDYSPSHHSSQYAVNKEWDNREHPGWRSEKDEYANLQENNDYRRHNDYNHDDDQDYDINHDDYERGGNRYEDRHGRYRMDSRHAEEYWDYDSEVSRKGRNRYFDDNDPSGEDINGGNGSSNSGSPAEDGDTPTSQENADPASGNGSGETTGSKEATKPENSPTGDGTNIHQDDDCHRNLVDGRLNVLDIKAKVCLGLDLAGNILNNDRDTSSLGAPSGLTEGLPGGVPSGKSNGLPGNSAGDSIPNGSNIPKSPGAPAGDTDSLPSGTPGASSSLDNLDSPLNESSSIVGNQC</sequence>
<evidence type="ECO:0000256" key="1">
    <source>
        <dbReference type="SAM" id="MobiDB-lite"/>
    </source>
</evidence>
<gene>
    <name evidence="3" type="ORF">K7432_016698</name>
</gene>
<feature type="region of interest" description="Disordered" evidence="1">
    <location>
        <begin position="239"/>
        <end position="318"/>
    </location>
</feature>
<feature type="compositionally biased region" description="Basic and acidic residues" evidence="1">
    <location>
        <begin position="46"/>
        <end position="58"/>
    </location>
</feature>
<dbReference type="Proteomes" id="UP001479436">
    <property type="component" value="Unassembled WGS sequence"/>
</dbReference>
<evidence type="ECO:0000313" key="3">
    <source>
        <dbReference type="EMBL" id="KAK9675048.1"/>
    </source>
</evidence>
<feature type="chain" id="PRO_5047443912" evidence="2">
    <location>
        <begin position="25"/>
        <end position="318"/>
    </location>
</feature>
<evidence type="ECO:0000256" key="2">
    <source>
        <dbReference type="SAM" id="SignalP"/>
    </source>
</evidence>
<feature type="region of interest" description="Disordered" evidence="1">
    <location>
        <begin position="46"/>
        <end position="97"/>
    </location>
</feature>
<feature type="region of interest" description="Disordered" evidence="1">
    <location>
        <begin position="123"/>
        <end position="196"/>
    </location>
</feature>
<keyword evidence="2" id="KW-0732">Signal</keyword>
<dbReference type="EMBL" id="JASJQH010009802">
    <property type="protein sequence ID" value="KAK9675048.1"/>
    <property type="molecule type" value="Genomic_DNA"/>
</dbReference>
<organism evidence="3 4">
    <name type="scientific">Basidiobolus ranarum</name>
    <dbReference type="NCBI Taxonomy" id="34480"/>
    <lineage>
        <taxon>Eukaryota</taxon>
        <taxon>Fungi</taxon>
        <taxon>Fungi incertae sedis</taxon>
        <taxon>Zoopagomycota</taxon>
        <taxon>Entomophthoromycotina</taxon>
        <taxon>Basidiobolomycetes</taxon>
        <taxon>Basidiobolales</taxon>
        <taxon>Basidiobolaceae</taxon>
        <taxon>Basidiobolus</taxon>
    </lineage>
</organism>
<feature type="compositionally biased region" description="Polar residues" evidence="1">
    <location>
        <begin position="172"/>
        <end position="194"/>
    </location>
</feature>
<protein>
    <submittedName>
        <fullName evidence="3">Uncharacterized protein</fullName>
    </submittedName>
</protein>
<feature type="signal peptide" evidence="2">
    <location>
        <begin position="1"/>
        <end position="24"/>
    </location>
</feature>
<feature type="compositionally biased region" description="Low complexity" evidence="1">
    <location>
        <begin position="297"/>
        <end position="312"/>
    </location>
</feature>
<feature type="compositionally biased region" description="Basic and acidic residues" evidence="1">
    <location>
        <begin position="65"/>
        <end position="97"/>
    </location>
</feature>
<accession>A0ABR2VLJ8</accession>
<keyword evidence="4" id="KW-1185">Reference proteome</keyword>
<reference evidence="3 4" key="1">
    <citation type="submission" date="2023-04" db="EMBL/GenBank/DDBJ databases">
        <title>Genome of Basidiobolus ranarum AG-B5.</title>
        <authorList>
            <person name="Stajich J.E."/>
            <person name="Carter-House D."/>
            <person name="Gryganskyi A."/>
        </authorList>
    </citation>
    <scope>NUCLEOTIDE SEQUENCE [LARGE SCALE GENOMIC DNA]</scope>
    <source>
        <strain evidence="3 4">AG-B5</strain>
    </source>
</reference>
<name>A0ABR2VLJ8_9FUNG</name>
<comment type="caution">
    <text evidence="3">The sequence shown here is derived from an EMBL/GenBank/DDBJ whole genome shotgun (WGS) entry which is preliminary data.</text>
</comment>